<dbReference type="Gene3D" id="1.10.1780.10">
    <property type="entry name" value="Clp, N-terminal domain"/>
    <property type="match status" value="1"/>
</dbReference>
<dbReference type="Proteomes" id="UP001180973">
    <property type="component" value="Unassembled WGS sequence"/>
</dbReference>
<keyword evidence="5" id="KW-1185">Reference proteome</keyword>
<dbReference type="Gene3D" id="4.10.860.10">
    <property type="entry name" value="UVR domain"/>
    <property type="match status" value="1"/>
</dbReference>
<comment type="caution">
    <text evidence="4">The sequence shown here is derived from an EMBL/GenBank/DDBJ whole genome shotgun (WGS) entry which is preliminary data.</text>
</comment>
<dbReference type="InterPro" id="IPR036628">
    <property type="entry name" value="Clp_N_dom_sf"/>
</dbReference>
<protein>
    <submittedName>
        <fullName evidence="4">Clp protease N-terminal domain-containing protein</fullName>
    </submittedName>
</protein>
<keyword evidence="1" id="KW-0677">Repeat</keyword>
<keyword evidence="4" id="KW-0378">Hydrolase</keyword>
<dbReference type="InterPro" id="IPR004176">
    <property type="entry name" value="Clp_R_N"/>
</dbReference>
<reference evidence="4" key="1">
    <citation type="submission" date="2023-09" db="EMBL/GenBank/DDBJ databases">
        <title>30 novel species of actinomycetes from the DSMZ collection.</title>
        <authorList>
            <person name="Nouioui I."/>
        </authorList>
    </citation>
    <scope>NUCLEOTIDE SEQUENCE</scope>
    <source>
        <strain evidence="4">DSM 115977</strain>
    </source>
</reference>
<dbReference type="InterPro" id="IPR044217">
    <property type="entry name" value="CLPT1/2"/>
</dbReference>
<evidence type="ECO:0000259" key="3">
    <source>
        <dbReference type="PROSITE" id="PS51903"/>
    </source>
</evidence>
<gene>
    <name evidence="4" type="ORF">RM555_24560</name>
</gene>
<accession>A0ABU2X431</accession>
<dbReference type="GO" id="GO:0008233">
    <property type="term" value="F:peptidase activity"/>
    <property type="evidence" value="ECO:0007669"/>
    <property type="project" value="UniProtKB-KW"/>
</dbReference>
<dbReference type="EMBL" id="JAVRFL010000034">
    <property type="protein sequence ID" value="MDT0532174.1"/>
    <property type="molecule type" value="Genomic_DNA"/>
</dbReference>
<sequence length="260" mass="27782">MADQEPLDDAFARYSDRARTAVAAAQEQAHVDASEHVDTEHILLGLVAAGDGVAAAVLKIIGTSLETVRQHMEPAERTDPTSTDVLSLTADAQSALDRALTEATKCGDGYVGTQHLLLGLLSAGDSTAVAVLNNLGVTYARAFDGYLSLLSPFTGGAPSPRQEPPGGMRQAPPRIGLPPELGQYNQRIAEAQQQKEAAVDAQDYNAAATARTIEKAVLAERNAMIRRWAADIDAVVLVDEIDRLYHEVDRLEARLDSQDT</sequence>
<dbReference type="PANTHER" id="PTHR47016">
    <property type="entry name" value="ATP-DEPENDENT CLP PROTEASE ATP-BINDING SUBUNIT CLPT1, CHLOROPLASTIC"/>
    <property type="match status" value="1"/>
</dbReference>
<name>A0ABU2X431_9ACTN</name>
<evidence type="ECO:0000256" key="1">
    <source>
        <dbReference type="PROSITE-ProRule" id="PRU01251"/>
    </source>
</evidence>
<dbReference type="RefSeq" id="WP_311413945.1">
    <property type="nucleotide sequence ID" value="NZ_JAVRFL010000034.1"/>
</dbReference>
<evidence type="ECO:0000256" key="2">
    <source>
        <dbReference type="SAM" id="MobiDB-lite"/>
    </source>
</evidence>
<dbReference type="PANTHER" id="PTHR47016:SF5">
    <property type="entry name" value="CLP DOMAIN SUPERFAMILY PROTEIN"/>
    <property type="match status" value="1"/>
</dbReference>
<feature type="region of interest" description="Disordered" evidence="2">
    <location>
        <begin position="154"/>
        <end position="175"/>
    </location>
</feature>
<feature type="domain" description="Clp R" evidence="3">
    <location>
        <begin position="11"/>
        <end position="152"/>
    </location>
</feature>
<dbReference type="SUPFAM" id="SSF81923">
    <property type="entry name" value="Double Clp-N motif"/>
    <property type="match status" value="1"/>
</dbReference>
<dbReference type="Pfam" id="PF02861">
    <property type="entry name" value="Clp_N"/>
    <property type="match status" value="1"/>
</dbReference>
<organism evidence="4 5">
    <name type="scientific">Micromonospora reichwaldensis</name>
    <dbReference type="NCBI Taxonomy" id="3075516"/>
    <lineage>
        <taxon>Bacteria</taxon>
        <taxon>Bacillati</taxon>
        <taxon>Actinomycetota</taxon>
        <taxon>Actinomycetes</taxon>
        <taxon>Micromonosporales</taxon>
        <taxon>Micromonosporaceae</taxon>
        <taxon>Micromonospora</taxon>
    </lineage>
</organism>
<keyword evidence="4" id="KW-0645">Protease</keyword>
<dbReference type="GO" id="GO:0006508">
    <property type="term" value="P:proteolysis"/>
    <property type="evidence" value="ECO:0007669"/>
    <property type="project" value="UniProtKB-KW"/>
</dbReference>
<evidence type="ECO:0000313" key="4">
    <source>
        <dbReference type="EMBL" id="MDT0532174.1"/>
    </source>
</evidence>
<dbReference type="PROSITE" id="PS51903">
    <property type="entry name" value="CLP_R"/>
    <property type="match status" value="1"/>
</dbReference>
<evidence type="ECO:0000313" key="5">
    <source>
        <dbReference type="Proteomes" id="UP001180973"/>
    </source>
</evidence>
<proteinExistence type="predicted"/>